<keyword evidence="4 5" id="KW-0560">Oxidoreductase</keyword>
<evidence type="ECO:0000259" key="6">
    <source>
        <dbReference type="Pfam" id="PF00881"/>
    </source>
</evidence>
<dbReference type="GO" id="GO:0016491">
    <property type="term" value="F:oxidoreductase activity"/>
    <property type="evidence" value="ECO:0007669"/>
    <property type="project" value="UniProtKB-UniRule"/>
</dbReference>
<dbReference type="NCBIfam" id="NF003768">
    <property type="entry name" value="PRK05365.1"/>
    <property type="match status" value="1"/>
</dbReference>
<evidence type="ECO:0000313" key="7">
    <source>
        <dbReference type="EMBL" id="RCL78476.1"/>
    </source>
</evidence>
<evidence type="ECO:0000256" key="3">
    <source>
        <dbReference type="ARBA" id="ARBA00022857"/>
    </source>
</evidence>
<dbReference type="EC" id="1.-.-.-" evidence="5"/>
<keyword evidence="3 5" id="KW-0521">NADP</keyword>
<dbReference type="Gene3D" id="3.40.109.10">
    <property type="entry name" value="NADH Oxidase"/>
    <property type="match status" value="1"/>
</dbReference>
<dbReference type="InterPro" id="IPR023936">
    <property type="entry name" value="RutE-like"/>
</dbReference>
<dbReference type="CDD" id="cd02148">
    <property type="entry name" value="RutE-like"/>
    <property type="match status" value="1"/>
</dbReference>
<proteinExistence type="inferred from homology"/>
<evidence type="ECO:0000313" key="8">
    <source>
        <dbReference type="Proteomes" id="UP000252132"/>
    </source>
</evidence>
<keyword evidence="2 5" id="KW-0288">FMN</keyword>
<dbReference type="Proteomes" id="UP000252132">
    <property type="component" value="Unassembled WGS sequence"/>
</dbReference>
<evidence type="ECO:0000256" key="5">
    <source>
        <dbReference type="HAMAP-Rule" id="MF_01204"/>
    </source>
</evidence>
<dbReference type="SUPFAM" id="SSF55469">
    <property type="entry name" value="FMN-dependent nitroreductase-like"/>
    <property type="match status" value="1"/>
</dbReference>
<dbReference type="EMBL" id="QOQF01000001">
    <property type="protein sequence ID" value="RCL78476.1"/>
    <property type="molecule type" value="Genomic_DNA"/>
</dbReference>
<evidence type="ECO:0000256" key="2">
    <source>
        <dbReference type="ARBA" id="ARBA00022643"/>
    </source>
</evidence>
<dbReference type="InterPro" id="IPR000415">
    <property type="entry name" value="Nitroreductase-like"/>
</dbReference>
<dbReference type="InterPro" id="IPR050461">
    <property type="entry name" value="Nitroreductase_HadB/RutE"/>
</dbReference>
<dbReference type="PANTHER" id="PTHR43543:SF1">
    <property type="entry name" value="MALONIC SEMIALDEHYDE REDUCTASE RUTE-RELATED"/>
    <property type="match status" value="1"/>
</dbReference>
<keyword evidence="1 5" id="KW-0285">Flavoprotein</keyword>
<reference evidence="7 8" key="1">
    <citation type="journal article" date="2018" name="Microbiome">
        <title>Fine metagenomic profile of the Mediterranean stratified and mixed water columns revealed by assembly and recruitment.</title>
        <authorList>
            <person name="Haro-Moreno J.M."/>
            <person name="Lopez-Perez M."/>
            <person name="De La Torre J.R."/>
            <person name="Picazo A."/>
            <person name="Camacho A."/>
            <person name="Rodriguez-Valera F."/>
        </authorList>
    </citation>
    <scope>NUCLEOTIDE SEQUENCE [LARGE SCALE GENOMIC DNA]</scope>
    <source>
        <strain evidence="7">MED-G55</strain>
    </source>
</reference>
<feature type="domain" description="Nitroreductase" evidence="6">
    <location>
        <begin position="18"/>
        <end position="161"/>
    </location>
</feature>
<dbReference type="AlphaFoldDB" id="A0A368E4M2"/>
<gene>
    <name evidence="7" type="ORF">DBW69_00400</name>
</gene>
<evidence type="ECO:0000256" key="4">
    <source>
        <dbReference type="ARBA" id="ARBA00023002"/>
    </source>
</evidence>
<sequence length="199" mass="22032">MREKIMLDDKALDLLFREARSQNAYADVPISDDTLKALYDIWKYGPTSANCSPARVVFVRSEEGKAKLLPHLMGGNQEKTKSAAVCAIIGHDVKFYDRIPELFPHQPEAREWFSNDDNFAAESAFRNGSLQGAYLMIAARAMGLDVGPMSGFDPKGVEETFFPNSTIKVNFLCNLGQGDPSAVFERSPRLAFEDACTLA</sequence>
<comment type="cofactor">
    <cofactor evidence="5">
        <name>FMN</name>
        <dbReference type="ChEBI" id="CHEBI:58210"/>
    </cofactor>
</comment>
<protein>
    <recommendedName>
        <fullName evidence="5">Putative NADH dehydrogenase/NAD(P)H nitroreductase DBW69_00400</fullName>
        <ecNumber evidence="5">1.-.-.-</ecNumber>
    </recommendedName>
</protein>
<comment type="caution">
    <text evidence="7">The sequence shown here is derived from an EMBL/GenBank/DDBJ whole genome shotgun (WGS) entry which is preliminary data.</text>
</comment>
<dbReference type="InterPro" id="IPR029479">
    <property type="entry name" value="Nitroreductase"/>
</dbReference>
<organism evidence="7 8">
    <name type="scientific">PS1 clade bacterium</name>
    <dbReference type="NCBI Taxonomy" id="2175152"/>
    <lineage>
        <taxon>Bacteria</taxon>
        <taxon>Pseudomonadati</taxon>
        <taxon>Pseudomonadota</taxon>
        <taxon>Alphaproteobacteria</taxon>
        <taxon>PS1 clade</taxon>
    </lineage>
</organism>
<comment type="similarity">
    <text evidence="5">Belongs to the nitroreductase family. HadB/RutE subfamily.</text>
</comment>
<evidence type="ECO:0000256" key="1">
    <source>
        <dbReference type="ARBA" id="ARBA00022630"/>
    </source>
</evidence>
<dbReference type="PANTHER" id="PTHR43543">
    <property type="entry name" value="MALONIC SEMIALDEHYDE REDUCTASE RUTE-RELATED"/>
    <property type="match status" value="1"/>
</dbReference>
<dbReference type="Pfam" id="PF00881">
    <property type="entry name" value="Nitroreductase"/>
    <property type="match status" value="1"/>
</dbReference>
<keyword evidence="5" id="KW-0520">NAD</keyword>
<name>A0A368E4M2_9PROT</name>
<dbReference type="HAMAP" id="MF_01204">
    <property type="entry name" value="Oxidoreductase_RutE_HadB"/>
    <property type="match status" value="1"/>
</dbReference>
<accession>A0A368E4M2</accession>